<dbReference type="PANTHER" id="PTHR31973:SF187">
    <property type="entry name" value="MUTATOR TRANSPOSASE MUDRA PROTEIN"/>
    <property type="match status" value="1"/>
</dbReference>
<evidence type="ECO:0000313" key="3">
    <source>
        <dbReference type="Proteomes" id="UP001281410"/>
    </source>
</evidence>
<dbReference type="EMBL" id="JANJYJ010000006">
    <property type="protein sequence ID" value="KAK3205561.1"/>
    <property type="molecule type" value="Genomic_DNA"/>
</dbReference>
<dbReference type="Proteomes" id="UP001281410">
    <property type="component" value="Unassembled WGS sequence"/>
</dbReference>
<proteinExistence type="predicted"/>
<evidence type="ECO:0000259" key="1">
    <source>
        <dbReference type="Pfam" id="PF10551"/>
    </source>
</evidence>
<name>A0AAE0A910_9ROSI</name>
<organism evidence="2 3">
    <name type="scientific">Dipteronia sinensis</name>
    <dbReference type="NCBI Taxonomy" id="43782"/>
    <lineage>
        <taxon>Eukaryota</taxon>
        <taxon>Viridiplantae</taxon>
        <taxon>Streptophyta</taxon>
        <taxon>Embryophyta</taxon>
        <taxon>Tracheophyta</taxon>
        <taxon>Spermatophyta</taxon>
        <taxon>Magnoliopsida</taxon>
        <taxon>eudicotyledons</taxon>
        <taxon>Gunneridae</taxon>
        <taxon>Pentapetalae</taxon>
        <taxon>rosids</taxon>
        <taxon>malvids</taxon>
        <taxon>Sapindales</taxon>
        <taxon>Sapindaceae</taxon>
        <taxon>Hippocastanoideae</taxon>
        <taxon>Acereae</taxon>
        <taxon>Dipteronia</taxon>
    </lineage>
</organism>
<protein>
    <recommendedName>
        <fullName evidence="1">MULE transposase domain-containing protein</fullName>
    </recommendedName>
</protein>
<evidence type="ECO:0000313" key="2">
    <source>
        <dbReference type="EMBL" id="KAK3205561.1"/>
    </source>
</evidence>
<feature type="domain" description="MULE transposase" evidence="1">
    <location>
        <begin position="92"/>
        <end position="144"/>
    </location>
</feature>
<dbReference type="InterPro" id="IPR018289">
    <property type="entry name" value="MULE_transposase_dom"/>
</dbReference>
<dbReference type="PANTHER" id="PTHR31973">
    <property type="entry name" value="POLYPROTEIN, PUTATIVE-RELATED"/>
    <property type="match status" value="1"/>
</dbReference>
<reference evidence="2" key="1">
    <citation type="journal article" date="2023" name="Plant J.">
        <title>Genome sequences and population genomics provide insights into the demographic history, inbreeding, and mutation load of two 'living fossil' tree species of Dipteronia.</title>
        <authorList>
            <person name="Feng Y."/>
            <person name="Comes H.P."/>
            <person name="Chen J."/>
            <person name="Zhu S."/>
            <person name="Lu R."/>
            <person name="Zhang X."/>
            <person name="Li P."/>
            <person name="Qiu J."/>
            <person name="Olsen K.M."/>
            <person name="Qiu Y."/>
        </authorList>
    </citation>
    <scope>NUCLEOTIDE SEQUENCE</scope>
    <source>
        <strain evidence="2">NBL</strain>
    </source>
</reference>
<keyword evidence="3" id="KW-1185">Reference proteome</keyword>
<accession>A0AAE0A910</accession>
<sequence>MRPKNIMMDMKTMFDIQVMYSKAHAALSYALALTYGSHEEMFQHLPSFGYVQEQQNPGTIIELQCTEDNKFLYFFMALGALIRGFRRCMPHVIAVDGTFLKGRCMGTMFMAIVQDGNEQAFPIALGYGDSENNASWEWFLDSLKGAFVILMIWFSFWIDMQA</sequence>
<comment type="caution">
    <text evidence="2">The sequence shown here is derived from an EMBL/GenBank/DDBJ whole genome shotgun (WGS) entry which is preliminary data.</text>
</comment>
<dbReference type="Pfam" id="PF10551">
    <property type="entry name" value="MULE"/>
    <property type="match status" value="1"/>
</dbReference>
<gene>
    <name evidence="2" type="ORF">Dsin_019607</name>
</gene>
<dbReference type="AlphaFoldDB" id="A0AAE0A910"/>